<dbReference type="Proteomes" id="UP001303902">
    <property type="component" value="Chromosome"/>
</dbReference>
<dbReference type="EMBL" id="CP129118">
    <property type="protein sequence ID" value="WOV87053.1"/>
    <property type="molecule type" value="Genomic_DNA"/>
</dbReference>
<dbReference type="RefSeq" id="WP_317966788.1">
    <property type="nucleotide sequence ID" value="NZ_CP129118.1"/>
</dbReference>
<organism evidence="2 3">
    <name type="scientific">Sporosarcina oncorhynchi</name>
    <dbReference type="NCBI Taxonomy" id="3056444"/>
    <lineage>
        <taxon>Bacteria</taxon>
        <taxon>Bacillati</taxon>
        <taxon>Bacillota</taxon>
        <taxon>Bacilli</taxon>
        <taxon>Bacillales</taxon>
        <taxon>Caryophanaceae</taxon>
        <taxon>Sporosarcina</taxon>
    </lineage>
</organism>
<feature type="signal peptide" evidence="1">
    <location>
        <begin position="1"/>
        <end position="25"/>
    </location>
</feature>
<sequence>MKKAKVWGILSILVLSLFFAGTVFAADDDLPEPLEGKPSVHHK</sequence>
<evidence type="ECO:0000313" key="2">
    <source>
        <dbReference type="EMBL" id="WOV87053.1"/>
    </source>
</evidence>
<protein>
    <submittedName>
        <fullName evidence="2">Uncharacterized protein</fullName>
    </submittedName>
</protein>
<accession>A0ABZ0L3J1</accession>
<reference evidence="2 3" key="1">
    <citation type="submission" date="2023-06" db="EMBL/GenBank/DDBJ databases">
        <title>Sporosarcina sp. nov., isolated from Korean tranditional fermented seafood 'Jeotgal'.</title>
        <authorList>
            <person name="Yang A.I."/>
            <person name="Shin N.-R."/>
        </authorList>
    </citation>
    <scope>NUCLEOTIDE SEQUENCE [LARGE SCALE GENOMIC DNA]</scope>
    <source>
        <strain evidence="2 3">T2O-4</strain>
    </source>
</reference>
<gene>
    <name evidence="2" type="ORF">QWT69_14425</name>
</gene>
<keyword evidence="3" id="KW-1185">Reference proteome</keyword>
<keyword evidence="1" id="KW-0732">Signal</keyword>
<name>A0ABZ0L3J1_9BACL</name>
<evidence type="ECO:0000313" key="3">
    <source>
        <dbReference type="Proteomes" id="UP001303902"/>
    </source>
</evidence>
<feature type="chain" id="PRO_5047392289" evidence="1">
    <location>
        <begin position="26"/>
        <end position="43"/>
    </location>
</feature>
<proteinExistence type="predicted"/>
<evidence type="ECO:0000256" key="1">
    <source>
        <dbReference type="SAM" id="SignalP"/>
    </source>
</evidence>